<dbReference type="InterPro" id="IPR047789">
    <property type="entry name" value="CU044_5270-like"/>
</dbReference>
<dbReference type="Proteomes" id="UP001589627">
    <property type="component" value="Unassembled WGS sequence"/>
</dbReference>
<dbReference type="RefSeq" id="WP_378193118.1">
    <property type="nucleotide sequence ID" value="NZ_JBHLZP010000001.1"/>
</dbReference>
<feature type="region of interest" description="Disordered" evidence="1">
    <location>
        <begin position="285"/>
        <end position="304"/>
    </location>
</feature>
<keyword evidence="2" id="KW-1133">Transmembrane helix</keyword>
<keyword evidence="2" id="KW-0812">Transmembrane</keyword>
<name>A0ABV5Y7I2_9ACTN</name>
<keyword evidence="4" id="KW-1185">Reference proteome</keyword>
<feature type="compositionally biased region" description="Polar residues" evidence="1">
    <location>
        <begin position="293"/>
        <end position="304"/>
    </location>
</feature>
<evidence type="ECO:0000313" key="3">
    <source>
        <dbReference type="EMBL" id="MFB9830628.1"/>
    </source>
</evidence>
<sequence length="304" mass="33329">MDELKILGTALAGPEPSPEAVDRSRHRLQNVMRGGRAKPRRTRRWIAAGVVVTAAAAAVAYVEYAPDDGPLPSGQQVMLTAADSAASKPAGTGTYWHTKLVLRTGEHTDVTETWIRRDGRTWLSAEPGLVSPVKPRPMIEFTSLDYAHIQRLPTDPEKLKSALLKSYEIRPARDQRPIAVIGLLQSVLSEAPAPPKVRAAAYRALAALPHIANLGRTKDGYRLRISYLNETGSRVDGTETLVVDPKSTRLRVEGWAGFGDGALPVGPSRTTSEWTDRLPGRIVPWKEQEPYIEQQNQQEAGQNP</sequence>
<reference evidence="3 4" key="1">
    <citation type="submission" date="2024-09" db="EMBL/GenBank/DDBJ databases">
        <authorList>
            <person name="Sun Q."/>
            <person name="Mori K."/>
        </authorList>
    </citation>
    <scope>NUCLEOTIDE SEQUENCE [LARGE SCALE GENOMIC DNA]</scope>
    <source>
        <strain evidence="3 4">TBRC 0563</strain>
    </source>
</reference>
<evidence type="ECO:0000256" key="1">
    <source>
        <dbReference type="SAM" id="MobiDB-lite"/>
    </source>
</evidence>
<keyword evidence="2" id="KW-0472">Membrane</keyword>
<dbReference type="EMBL" id="JBHLZP010000001">
    <property type="protein sequence ID" value="MFB9830628.1"/>
    <property type="molecule type" value="Genomic_DNA"/>
</dbReference>
<accession>A0ABV5Y7I2</accession>
<evidence type="ECO:0000313" key="4">
    <source>
        <dbReference type="Proteomes" id="UP001589627"/>
    </source>
</evidence>
<dbReference type="NCBIfam" id="NF038083">
    <property type="entry name" value="CU044_5270_fam"/>
    <property type="match status" value="1"/>
</dbReference>
<protein>
    <submittedName>
        <fullName evidence="3">CU044_5270 family protein</fullName>
    </submittedName>
</protein>
<proteinExistence type="predicted"/>
<organism evidence="3 4">
    <name type="scientific">Actinoallomurus acaciae</name>
    <dbReference type="NCBI Taxonomy" id="502577"/>
    <lineage>
        <taxon>Bacteria</taxon>
        <taxon>Bacillati</taxon>
        <taxon>Actinomycetota</taxon>
        <taxon>Actinomycetes</taxon>
        <taxon>Streptosporangiales</taxon>
        <taxon>Thermomonosporaceae</taxon>
        <taxon>Actinoallomurus</taxon>
    </lineage>
</organism>
<evidence type="ECO:0000256" key="2">
    <source>
        <dbReference type="SAM" id="Phobius"/>
    </source>
</evidence>
<feature type="transmembrane region" description="Helical" evidence="2">
    <location>
        <begin position="45"/>
        <end position="64"/>
    </location>
</feature>
<gene>
    <name evidence="3" type="ORF">ACFFNX_00185</name>
</gene>
<comment type="caution">
    <text evidence="3">The sequence shown here is derived from an EMBL/GenBank/DDBJ whole genome shotgun (WGS) entry which is preliminary data.</text>
</comment>